<dbReference type="PANTHER" id="PTHR47151">
    <property type="entry name" value="LEU/ILE/VAL-BINDING ABC TRANSPORTER SUBUNIT"/>
    <property type="match status" value="1"/>
</dbReference>
<evidence type="ECO:0000256" key="1">
    <source>
        <dbReference type="ARBA" id="ARBA00022729"/>
    </source>
</evidence>
<evidence type="ECO:0000259" key="2">
    <source>
        <dbReference type="Pfam" id="PF13458"/>
    </source>
</evidence>
<gene>
    <name evidence="3" type="primary">braC_14</name>
    <name evidence="3" type="ORF">GALL_230560</name>
</gene>
<proteinExistence type="predicted"/>
<feature type="domain" description="Leucine-binding protein" evidence="2">
    <location>
        <begin position="48"/>
        <end position="380"/>
    </location>
</feature>
<comment type="caution">
    <text evidence="3">The sequence shown here is derived from an EMBL/GenBank/DDBJ whole genome shotgun (WGS) entry which is preliminary data.</text>
</comment>
<sequence length="398" mass="42067">MISRLRASSLVFLLASSLAWTAPARAAEALPNQPASQAERQEGADSVTVVIGSAAPLSGPLAAYGEDNTDGVRLAIDDLNKQDIVIGGKKVIWRIDAQDDRADPSRAVRVARKFVDAHVNGVVGHLDSASSAAAAPIYFKAGIPEITPSSSDPAIAQQGFNTFYRIIANDYAIGAGVALYAEKGLKAKTAIVIDDGGLYGRSVAHAFERVARQGGMQILERETLGASGDTADVLGRIKAAHPDVVFFGGMATQAAPLLRQMRSMGIKAHFLGGDGICTPAFSKLAGAAADSDVICADGGVPVSRMPGGEAWKQRFVAEFGTHVFQLYSPYAYDATMVLAHAMMKADSTDPRVYAPFIRNLGYDGVTKTDIRFNRDGELVDPSITISSFPQGRKTAISH</sequence>
<reference evidence="3" key="1">
    <citation type="submission" date="2016-10" db="EMBL/GenBank/DDBJ databases">
        <title>Sequence of Gallionella enrichment culture.</title>
        <authorList>
            <person name="Poehlein A."/>
            <person name="Muehling M."/>
            <person name="Daniel R."/>
        </authorList>
    </citation>
    <scope>NUCLEOTIDE SEQUENCE</scope>
</reference>
<dbReference type="Gene3D" id="3.40.50.2300">
    <property type="match status" value="2"/>
</dbReference>
<dbReference type="InterPro" id="IPR028081">
    <property type="entry name" value="Leu-bd"/>
</dbReference>
<name>A0A1J5RGS4_9ZZZZ</name>
<protein>
    <submittedName>
        <fullName evidence="3">Leucine-, isoleucine-, valine-, threonine-, and alanine-binding protein</fullName>
    </submittedName>
</protein>
<evidence type="ECO:0000313" key="3">
    <source>
        <dbReference type="EMBL" id="OIQ94953.1"/>
    </source>
</evidence>
<keyword evidence="1" id="KW-0732">Signal</keyword>
<dbReference type="SUPFAM" id="SSF53822">
    <property type="entry name" value="Periplasmic binding protein-like I"/>
    <property type="match status" value="1"/>
</dbReference>
<accession>A0A1J5RGS4</accession>
<dbReference type="CDD" id="cd06342">
    <property type="entry name" value="PBP1_ABC_LIVBP-like"/>
    <property type="match status" value="1"/>
</dbReference>
<organism evidence="3">
    <name type="scientific">mine drainage metagenome</name>
    <dbReference type="NCBI Taxonomy" id="410659"/>
    <lineage>
        <taxon>unclassified sequences</taxon>
        <taxon>metagenomes</taxon>
        <taxon>ecological metagenomes</taxon>
    </lineage>
</organism>
<dbReference type="EMBL" id="MLJW01000176">
    <property type="protein sequence ID" value="OIQ94953.1"/>
    <property type="molecule type" value="Genomic_DNA"/>
</dbReference>
<dbReference type="Pfam" id="PF13458">
    <property type="entry name" value="Peripla_BP_6"/>
    <property type="match status" value="1"/>
</dbReference>
<dbReference type="InterPro" id="IPR028082">
    <property type="entry name" value="Peripla_BP_I"/>
</dbReference>
<dbReference type="AlphaFoldDB" id="A0A1J5RGS4"/>
<dbReference type="PANTHER" id="PTHR47151:SF2">
    <property type="entry name" value="AMINO ACID BINDING PROTEIN"/>
    <property type="match status" value="1"/>
</dbReference>